<evidence type="ECO:0000256" key="1">
    <source>
        <dbReference type="SAM" id="MobiDB-lite"/>
    </source>
</evidence>
<sequence>MTLVCWCTRSVSRVCVCSGGVRCVHEQILQLYPDKRRHKKKSYRDFVGPLESLTDAEGLSSLCFRDQQYWKTTTPLVFDVCVEEYAVHWVIRQFSLYQASSVPVAHTVPADVHKWSRKGVGASTVWAEKMRSYVDAWAAAPEHVVTEARPHDNAAWAAYLLWYVQRTQTRVPDQPPPPIPDVHRTLPSATYPVRRDQNYDHGVSFAARAIIFFDVSNHYNLFDVIAEIVHIARDAKSRLQSMGPVDHEQTYDRILVSTATRFLSAVNYGGNNEALPIFPRHLASSSSSASTGRGYLGLRPRTCRDLFLYTAQGDLRCIRWDQDLPHILRQLQMFLPRPLSLALAGFDEFNLDVFDYLRGVPPSGTQEEIGGSQFLGAPPFRTQEGAETQTSAGGLQEGAKTPASAGGFQEVVVTQAAAAGSQDPAGWSQAVAGSSQAAAMATLPTDDAPRRAIVPPDPLTYPRDQTRAGARVVRQQQTKKRGI</sequence>
<evidence type="ECO:0000313" key="3">
    <source>
        <dbReference type="Proteomes" id="UP001341281"/>
    </source>
</evidence>
<dbReference type="Proteomes" id="UP001341281">
    <property type="component" value="Chromosome 05"/>
</dbReference>
<dbReference type="EMBL" id="CP144749">
    <property type="protein sequence ID" value="WVZ78311.1"/>
    <property type="molecule type" value="Genomic_DNA"/>
</dbReference>
<protein>
    <recommendedName>
        <fullName evidence="4">Aminotransferase-like plant mobile domain-containing protein</fullName>
    </recommendedName>
</protein>
<reference evidence="2 3" key="1">
    <citation type="submission" date="2024-02" db="EMBL/GenBank/DDBJ databases">
        <title>High-quality chromosome-scale genome assembly of Pensacola bahiagrass (Paspalum notatum Flugge var. saurae).</title>
        <authorList>
            <person name="Vega J.M."/>
            <person name="Podio M."/>
            <person name="Orjuela J."/>
            <person name="Siena L.A."/>
            <person name="Pessino S.C."/>
            <person name="Combes M.C."/>
            <person name="Mariac C."/>
            <person name="Albertini E."/>
            <person name="Pupilli F."/>
            <person name="Ortiz J.P.A."/>
            <person name="Leblanc O."/>
        </authorList>
    </citation>
    <scope>NUCLEOTIDE SEQUENCE [LARGE SCALE GENOMIC DNA]</scope>
    <source>
        <strain evidence="2">R1</strain>
        <tissue evidence="2">Leaf</tissue>
    </source>
</reference>
<evidence type="ECO:0000313" key="2">
    <source>
        <dbReference type="EMBL" id="WVZ78311.1"/>
    </source>
</evidence>
<name>A0AAQ3WYY7_PASNO</name>
<gene>
    <name evidence="2" type="ORF">U9M48_026047</name>
</gene>
<accession>A0AAQ3WYY7</accession>
<evidence type="ECO:0008006" key="4">
    <source>
        <dbReference type="Google" id="ProtNLM"/>
    </source>
</evidence>
<organism evidence="2 3">
    <name type="scientific">Paspalum notatum var. saurae</name>
    <dbReference type="NCBI Taxonomy" id="547442"/>
    <lineage>
        <taxon>Eukaryota</taxon>
        <taxon>Viridiplantae</taxon>
        <taxon>Streptophyta</taxon>
        <taxon>Embryophyta</taxon>
        <taxon>Tracheophyta</taxon>
        <taxon>Spermatophyta</taxon>
        <taxon>Magnoliopsida</taxon>
        <taxon>Liliopsida</taxon>
        <taxon>Poales</taxon>
        <taxon>Poaceae</taxon>
        <taxon>PACMAD clade</taxon>
        <taxon>Panicoideae</taxon>
        <taxon>Andropogonodae</taxon>
        <taxon>Paspaleae</taxon>
        <taxon>Paspalinae</taxon>
        <taxon>Paspalum</taxon>
    </lineage>
</organism>
<dbReference type="AlphaFoldDB" id="A0AAQ3WYY7"/>
<proteinExistence type="predicted"/>
<feature type="region of interest" description="Disordered" evidence="1">
    <location>
        <begin position="374"/>
        <end position="403"/>
    </location>
</feature>
<feature type="region of interest" description="Disordered" evidence="1">
    <location>
        <begin position="438"/>
        <end position="483"/>
    </location>
</feature>
<keyword evidence="3" id="KW-1185">Reference proteome</keyword>